<gene>
    <name evidence="2" type="ORF">K469DRAFT_797785</name>
</gene>
<organism evidence="2 3">
    <name type="scientific">Zopfia rhizophila CBS 207.26</name>
    <dbReference type="NCBI Taxonomy" id="1314779"/>
    <lineage>
        <taxon>Eukaryota</taxon>
        <taxon>Fungi</taxon>
        <taxon>Dikarya</taxon>
        <taxon>Ascomycota</taxon>
        <taxon>Pezizomycotina</taxon>
        <taxon>Dothideomycetes</taxon>
        <taxon>Dothideomycetes incertae sedis</taxon>
        <taxon>Zopfiaceae</taxon>
        <taxon>Zopfia</taxon>
    </lineage>
</organism>
<name>A0A6A6DNA6_9PEZI</name>
<protein>
    <submittedName>
        <fullName evidence="2">Uncharacterized protein</fullName>
    </submittedName>
</protein>
<dbReference type="Proteomes" id="UP000800200">
    <property type="component" value="Unassembled WGS sequence"/>
</dbReference>
<accession>A0A6A6DNA6</accession>
<dbReference type="EMBL" id="ML994662">
    <property type="protein sequence ID" value="KAF2179858.1"/>
    <property type="molecule type" value="Genomic_DNA"/>
</dbReference>
<reference evidence="2" key="1">
    <citation type="journal article" date="2020" name="Stud. Mycol.">
        <title>101 Dothideomycetes genomes: a test case for predicting lifestyles and emergence of pathogens.</title>
        <authorList>
            <person name="Haridas S."/>
            <person name="Albert R."/>
            <person name="Binder M."/>
            <person name="Bloem J."/>
            <person name="Labutti K."/>
            <person name="Salamov A."/>
            <person name="Andreopoulos B."/>
            <person name="Baker S."/>
            <person name="Barry K."/>
            <person name="Bills G."/>
            <person name="Bluhm B."/>
            <person name="Cannon C."/>
            <person name="Castanera R."/>
            <person name="Culley D."/>
            <person name="Daum C."/>
            <person name="Ezra D."/>
            <person name="Gonzalez J."/>
            <person name="Henrissat B."/>
            <person name="Kuo A."/>
            <person name="Liang C."/>
            <person name="Lipzen A."/>
            <person name="Lutzoni F."/>
            <person name="Magnuson J."/>
            <person name="Mondo S."/>
            <person name="Nolan M."/>
            <person name="Ohm R."/>
            <person name="Pangilinan J."/>
            <person name="Park H.-J."/>
            <person name="Ramirez L."/>
            <person name="Alfaro M."/>
            <person name="Sun H."/>
            <person name="Tritt A."/>
            <person name="Yoshinaga Y."/>
            <person name="Zwiers L.-H."/>
            <person name="Turgeon B."/>
            <person name="Goodwin S."/>
            <person name="Spatafora J."/>
            <person name="Crous P."/>
            <person name="Grigoriev I."/>
        </authorList>
    </citation>
    <scope>NUCLEOTIDE SEQUENCE</scope>
    <source>
        <strain evidence="2">CBS 207.26</strain>
    </source>
</reference>
<sequence length="381" mass="42370">MEENDEETRMKEWPLDVSSWNVWEISTAMERMGLPEGRCERSVVKGVERWVGVEDPEELAETLVIPGTAIGSIATLAVSSLASSTCVGIQGLEKRKGEYEGVEHSASRRAVPRRGVDSFFEAGGPFTDFDSTTAVVKKRDVASTWKWDGQTGCPLPRLPLEQWNYFCCDKCCGPCNPTAHGEPAPASTSKPTVQDRCSNPQQGERREWGAVQALRRIQAVDSLRVVQQLQASIHAASYQAEIDILTPPQRPAINFKRQQRRGGKIRYPAAPPLLDEDEDNVTITPDMETNETVHTAAVDALADDNEATLEEDSSEAILEDSDEISGSAHISPAHNSGQGYHVTSRPWWTLFTGRRAERPSRDGAHAQEQDQQRRRFLRGFW</sequence>
<proteinExistence type="predicted"/>
<evidence type="ECO:0000313" key="3">
    <source>
        <dbReference type="Proteomes" id="UP000800200"/>
    </source>
</evidence>
<evidence type="ECO:0000313" key="2">
    <source>
        <dbReference type="EMBL" id="KAF2179858.1"/>
    </source>
</evidence>
<dbReference type="AlphaFoldDB" id="A0A6A6DNA6"/>
<feature type="region of interest" description="Disordered" evidence="1">
    <location>
        <begin position="180"/>
        <end position="205"/>
    </location>
</feature>
<feature type="compositionally biased region" description="Polar residues" evidence="1">
    <location>
        <begin position="186"/>
        <end position="202"/>
    </location>
</feature>
<evidence type="ECO:0000256" key="1">
    <source>
        <dbReference type="SAM" id="MobiDB-lite"/>
    </source>
</evidence>
<keyword evidence="3" id="KW-1185">Reference proteome</keyword>